<dbReference type="Gene3D" id="3.40.50.150">
    <property type="entry name" value="Vaccinia Virus protein VP39"/>
    <property type="match status" value="1"/>
</dbReference>
<accession>A0AAV9JNV6</accession>
<name>A0AAV9JNV6_9PEZI</name>
<feature type="compositionally biased region" description="Polar residues" evidence="1">
    <location>
        <begin position="700"/>
        <end position="710"/>
    </location>
</feature>
<feature type="compositionally biased region" description="Polar residues" evidence="1">
    <location>
        <begin position="150"/>
        <end position="162"/>
    </location>
</feature>
<sequence length="1057" mass="115201">MAGVRSSSTDSTASSAPRPTARRKGSSGSSKDGSELDDFLKERLAPVVLRGSGSTYSATASTAETQPTGVPDPSSSSSLDSYPKPQLLPSAMRGNRGTSPAKRPHLRGPMPSDSSEDDVTARYPTLAARRSLNRLSQMDNKSAVRMPAPINTSFPLQAQSADSYDAETSALPQADSTFPALDEQTDGREGFWLRPQQPETTAKSSRKWNFFQRAHASPRPKGKGKVLPNDEFSEASAHQSPYRSVAHYAMMDPVESVDLYEVERIVQENETSADDSTSDLQPPSRLVPYERRHGGLLPSPTKAGMATDSDFRAKPTLPRIVVRQDSSESPELMRAQSAIPQQLPQIVDIPRSPARVQRNASTAPQHSTPEVPHVFSTPELSQAPLGTPERLGESDSPRQPRLSPVGRIPMVVSRRDRDRKLPDNSFSRPFARTQPHPSVKPPGTLYNQIRSSRELTSPIDAGSQPVSSTSTRSDGASAEPKSSTYTNPPSVSTNRTSMDMRASNEVFAFSPRKNSDVSYTNSSSTASWMAALAAQPQQDDPWAEYNDLLDDMMPQKTPISAGSSLGAPFQYANVLYGTSSPSMPTPLNLSIPPSMELPPPPRSRTVPAVLSVPQQVARFMQPSMSPLTPHTTISDLIGHYGDSGTTVNTPTRTSFPPPQCSSILQPNRASLPNARASMTSSRYSRASGHSRSASLPEANARNSQSSLSPSACLNRDTQLLDIAEDDGDRQAYKANLRFGALLTSKWLSFGRVLVSPAHNEMRLSDQPKVLVVDGLGSDWSYYVALSYPSASVYSLGPAAINGSTSWSDVHQKPPTNHRHIPHSGISAAFPFPKGFFTAVVFRFPIATTEPAYHACIFECKRVLKPGGHLEVAVLDLDLINMGARARSLVRGLKTRMQQHDQSVSLRDMSDVLVRLIGKRGFEQIQRCVVGVPAVGRIPGSQDMSSISSSNSNKTPTTRRHSRRNVEKKISFADLLEGARNSQVEPSRGNDEGITKMVAKVGRWWYSTCYETPLLETGGSIWDDHALLRECEKQGTSFRLLICYAQKPTQTQRRTVSV</sequence>
<feature type="compositionally biased region" description="Basic and acidic residues" evidence="1">
    <location>
        <begin position="413"/>
        <end position="422"/>
    </location>
</feature>
<evidence type="ECO:0000256" key="1">
    <source>
        <dbReference type="SAM" id="MobiDB-lite"/>
    </source>
</evidence>
<dbReference type="InterPro" id="IPR029063">
    <property type="entry name" value="SAM-dependent_MTases_sf"/>
</dbReference>
<dbReference type="SUPFAM" id="SSF53335">
    <property type="entry name" value="S-adenosyl-L-methionine-dependent methyltransferases"/>
    <property type="match status" value="1"/>
</dbReference>
<proteinExistence type="predicted"/>
<protein>
    <recommendedName>
        <fullName evidence="4">Methyltransferase type 11 domain-containing protein</fullName>
    </recommendedName>
</protein>
<comment type="caution">
    <text evidence="2">The sequence shown here is derived from an EMBL/GenBank/DDBJ whole genome shotgun (WGS) entry which is preliminary data.</text>
</comment>
<feature type="compositionally biased region" description="Low complexity" evidence="1">
    <location>
        <begin position="54"/>
        <end position="63"/>
    </location>
</feature>
<keyword evidence="3" id="KW-1185">Reference proteome</keyword>
<gene>
    <name evidence="2" type="ORF">LTR36_001440</name>
</gene>
<evidence type="ECO:0000313" key="2">
    <source>
        <dbReference type="EMBL" id="KAK4547218.1"/>
    </source>
</evidence>
<feature type="compositionally biased region" description="Basic and acidic residues" evidence="1">
    <location>
        <begin position="32"/>
        <end position="44"/>
    </location>
</feature>
<feature type="region of interest" description="Disordered" evidence="1">
    <location>
        <begin position="940"/>
        <end position="963"/>
    </location>
</feature>
<evidence type="ECO:0000313" key="3">
    <source>
        <dbReference type="Proteomes" id="UP001324427"/>
    </source>
</evidence>
<feature type="compositionally biased region" description="Low complexity" evidence="1">
    <location>
        <begin position="1"/>
        <end position="19"/>
    </location>
</feature>
<feature type="region of interest" description="Disordered" evidence="1">
    <location>
        <begin position="642"/>
        <end position="710"/>
    </location>
</feature>
<dbReference type="AlphaFoldDB" id="A0AAV9JNV6"/>
<dbReference type="EMBL" id="JAVFHQ010000012">
    <property type="protein sequence ID" value="KAK4547218.1"/>
    <property type="molecule type" value="Genomic_DNA"/>
</dbReference>
<evidence type="ECO:0008006" key="4">
    <source>
        <dbReference type="Google" id="ProtNLM"/>
    </source>
</evidence>
<dbReference type="Proteomes" id="UP001324427">
    <property type="component" value="Unassembled WGS sequence"/>
</dbReference>
<feature type="region of interest" description="Disordered" evidence="1">
    <location>
        <begin position="1"/>
        <end position="241"/>
    </location>
</feature>
<feature type="compositionally biased region" description="Polar residues" evidence="1">
    <location>
        <begin position="464"/>
        <end position="497"/>
    </location>
</feature>
<organism evidence="2 3">
    <name type="scientific">Oleoguttula mirabilis</name>
    <dbReference type="NCBI Taxonomy" id="1507867"/>
    <lineage>
        <taxon>Eukaryota</taxon>
        <taxon>Fungi</taxon>
        <taxon>Dikarya</taxon>
        <taxon>Ascomycota</taxon>
        <taxon>Pezizomycotina</taxon>
        <taxon>Dothideomycetes</taxon>
        <taxon>Dothideomycetidae</taxon>
        <taxon>Mycosphaerellales</taxon>
        <taxon>Teratosphaeriaceae</taxon>
        <taxon>Oleoguttula</taxon>
    </lineage>
</organism>
<feature type="region of interest" description="Disordered" evidence="1">
    <location>
        <begin position="265"/>
        <end position="497"/>
    </location>
</feature>
<feature type="compositionally biased region" description="Low complexity" evidence="1">
    <location>
        <begin position="71"/>
        <end position="81"/>
    </location>
</feature>
<feature type="compositionally biased region" description="Polar residues" evidence="1">
    <location>
        <begin position="643"/>
        <end position="693"/>
    </location>
</feature>
<feature type="compositionally biased region" description="Polar residues" evidence="1">
    <location>
        <begin position="358"/>
        <end position="368"/>
    </location>
</feature>
<reference evidence="2 3" key="1">
    <citation type="submission" date="2021-11" db="EMBL/GenBank/DDBJ databases">
        <title>Black yeast isolated from Biological Soil Crust.</title>
        <authorList>
            <person name="Kurbessoian T."/>
        </authorList>
    </citation>
    <scope>NUCLEOTIDE SEQUENCE [LARGE SCALE GENOMIC DNA]</scope>
    <source>
        <strain evidence="2 3">CCFEE 5522</strain>
    </source>
</reference>